<dbReference type="Pfam" id="PF13814">
    <property type="entry name" value="Replic_Relax"/>
    <property type="match status" value="1"/>
</dbReference>
<proteinExistence type="predicted"/>
<keyword evidence="2" id="KW-1185">Reference proteome</keyword>
<evidence type="ECO:0000313" key="2">
    <source>
        <dbReference type="Proteomes" id="UP000031982"/>
    </source>
</evidence>
<gene>
    <name evidence="1" type="ORF">SD77_2068</name>
</gene>
<sequence length="189" mass="22382">MGFATREQLQQVHALGQKRNALKILQGMSEWLNVRRHPERDCANVYYLNKEGCRMIGSETERKYTSEVEHYLMRNDVYIHFNCPDDFVVEREVAFRVGHAEKIIKPDARFSYDDKICFLEVDRTQSMAANKKKIERYAELSPLFQEQFAYPPVIIFYTLTESRRERLYSLAEEHGVKVMVLSRYDLKTV</sequence>
<accession>A0ABR5AY59</accession>
<protein>
    <submittedName>
        <fullName evidence="1">Phage protein</fullName>
    </submittedName>
</protein>
<dbReference type="InterPro" id="IPR025855">
    <property type="entry name" value="Replic_Relax"/>
</dbReference>
<dbReference type="Proteomes" id="UP000031982">
    <property type="component" value="Unassembled WGS sequence"/>
</dbReference>
<organism evidence="1 2">
    <name type="scientific">Bacillus badius</name>
    <dbReference type="NCBI Taxonomy" id="1455"/>
    <lineage>
        <taxon>Bacteria</taxon>
        <taxon>Bacillati</taxon>
        <taxon>Bacillota</taxon>
        <taxon>Bacilli</taxon>
        <taxon>Bacillales</taxon>
        <taxon>Bacillaceae</taxon>
        <taxon>Pseudobacillus</taxon>
    </lineage>
</organism>
<reference evidence="1 2" key="1">
    <citation type="submission" date="2015-01" db="EMBL/GenBank/DDBJ databases">
        <title>Genome Assembly of Bacillus badius MTCC 1458.</title>
        <authorList>
            <person name="Verma A."/>
            <person name="Khatri I."/>
            <person name="Mual P."/>
            <person name="Subramanian S."/>
            <person name="Krishnamurthi S."/>
        </authorList>
    </citation>
    <scope>NUCLEOTIDE SEQUENCE [LARGE SCALE GENOMIC DNA]</scope>
    <source>
        <strain evidence="1 2">MTCC 1458</strain>
    </source>
</reference>
<name>A0ABR5AY59_BACBA</name>
<evidence type="ECO:0000313" key="1">
    <source>
        <dbReference type="EMBL" id="KIL79614.1"/>
    </source>
</evidence>
<dbReference type="EMBL" id="JXLP01000002">
    <property type="protein sequence ID" value="KIL79614.1"/>
    <property type="molecule type" value="Genomic_DNA"/>
</dbReference>
<comment type="caution">
    <text evidence="1">The sequence shown here is derived from an EMBL/GenBank/DDBJ whole genome shotgun (WGS) entry which is preliminary data.</text>
</comment>